<dbReference type="InterPro" id="IPR021698">
    <property type="entry name" value="DUF3280"/>
</dbReference>
<accession>E3I008</accession>
<dbReference type="HOGENOM" id="CLU_1234236_0_0_5"/>
<gene>
    <name evidence="2" type="ordered locus">Rvan_0683</name>
</gene>
<dbReference type="EMBL" id="CP002292">
    <property type="protein sequence ID" value="ADP69959.1"/>
    <property type="molecule type" value="Genomic_DNA"/>
</dbReference>
<sequence>MCIKPMRHSTKAFLFEADLWKCSVLLLLRYAHAGNHRPMQIRSAVAAPKPGVHIRPMRIFSTALVLFLCLGVGGLSAAERVAVFDFEMIDANSDTASLGSRPEEAQRLKAAAARLREALVRSGKFEMADLTPVEPSARAFNLSACNGCDGALARKVDAVISITGSVQKVQDVPRAMAVFVRDVETGKLLASKSVDIREDTDDAWKGAVDELAATCVLPLNLEDN</sequence>
<protein>
    <recommendedName>
        <fullName evidence="4">DUF2380 domain-containing protein</fullName>
    </recommendedName>
</protein>
<keyword evidence="1" id="KW-0812">Transmembrane</keyword>
<keyword evidence="1" id="KW-0472">Membrane</keyword>
<evidence type="ECO:0000256" key="1">
    <source>
        <dbReference type="SAM" id="Phobius"/>
    </source>
</evidence>
<proteinExistence type="predicted"/>
<dbReference type="Pfam" id="PF11684">
    <property type="entry name" value="DUF3280"/>
    <property type="match status" value="1"/>
</dbReference>
<keyword evidence="3" id="KW-1185">Reference proteome</keyword>
<keyword evidence="1" id="KW-1133">Transmembrane helix</keyword>
<evidence type="ECO:0008006" key="4">
    <source>
        <dbReference type="Google" id="ProtNLM"/>
    </source>
</evidence>
<dbReference type="OrthoDB" id="8089716at2"/>
<reference evidence="3" key="1">
    <citation type="journal article" date="2011" name="J. Bacteriol.">
        <title>Genome sequences of eight morphologically diverse alphaproteobacteria.</title>
        <authorList>
            <consortium name="US DOE Joint Genome Institute"/>
            <person name="Brown P.J."/>
            <person name="Kysela D.T."/>
            <person name="Buechlein A."/>
            <person name="Hemmerich C."/>
            <person name="Brun Y.V."/>
        </authorList>
    </citation>
    <scope>NUCLEOTIDE SEQUENCE [LARGE SCALE GENOMIC DNA]</scope>
    <source>
        <strain evidence="3">ATCC 17100 / ATH 3.1.1 / DSM 162 / LMG 4299</strain>
    </source>
</reference>
<organism evidence="2 3">
    <name type="scientific">Rhodomicrobium vannielii (strain ATCC 17100 / DSM 162 / LMG 4299 / NCIMB 10020 / ATH 3.1.1)</name>
    <dbReference type="NCBI Taxonomy" id="648757"/>
    <lineage>
        <taxon>Bacteria</taxon>
        <taxon>Pseudomonadati</taxon>
        <taxon>Pseudomonadota</taxon>
        <taxon>Alphaproteobacteria</taxon>
        <taxon>Hyphomicrobiales</taxon>
        <taxon>Hyphomicrobiaceae</taxon>
        <taxon>Rhodomicrobium</taxon>
    </lineage>
</organism>
<dbReference type="AlphaFoldDB" id="E3I008"/>
<dbReference type="STRING" id="648757.Rvan_0683"/>
<dbReference type="KEGG" id="rva:Rvan_0683"/>
<evidence type="ECO:0000313" key="2">
    <source>
        <dbReference type="EMBL" id="ADP69959.1"/>
    </source>
</evidence>
<dbReference type="Proteomes" id="UP000001399">
    <property type="component" value="Chromosome"/>
</dbReference>
<feature type="transmembrane region" description="Helical" evidence="1">
    <location>
        <begin position="57"/>
        <end position="78"/>
    </location>
</feature>
<name>E3I008_RHOVT</name>
<evidence type="ECO:0000313" key="3">
    <source>
        <dbReference type="Proteomes" id="UP000001399"/>
    </source>
</evidence>
<dbReference type="eggNOG" id="ENOG5032EC2">
    <property type="taxonomic scope" value="Bacteria"/>
</dbReference>